<dbReference type="PROSITE" id="PS51077">
    <property type="entry name" value="HTH_ICLR"/>
    <property type="match status" value="1"/>
</dbReference>
<evidence type="ECO:0000256" key="3">
    <source>
        <dbReference type="ARBA" id="ARBA00023163"/>
    </source>
</evidence>
<dbReference type="PANTHER" id="PTHR30136:SF34">
    <property type="entry name" value="TRANSCRIPTIONAL REGULATOR"/>
    <property type="match status" value="1"/>
</dbReference>
<reference evidence="6" key="2">
    <citation type="submission" date="2024-03" db="EMBL/GenBank/DDBJ databases">
        <authorList>
            <person name="Bromfield E.S.P."/>
            <person name="Cloutier S."/>
        </authorList>
    </citation>
    <scope>NUCLEOTIDE SEQUENCE</scope>
    <source>
        <strain evidence="6">5S5</strain>
    </source>
</reference>
<dbReference type="InterPro" id="IPR050707">
    <property type="entry name" value="HTH_MetabolicPath_Reg"/>
</dbReference>
<organism evidence="6 7">
    <name type="scientific">Bradyrhizobium septentrionale</name>
    <dbReference type="NCBI Taxonomy" id="1404411"/>
    <lineage>
        <taxon>Bacteria</taxon>
        <taxon>Pseudomonadati</taxon>
        <taxon>Pseudomonadota</taxon>
        <taxon>Alphaproteobacteria</taxon>
        <taxon>Hyphomicrobiales</taxon>
        <taxon>Nitrobacteraceae</taxon>
        <taxon>Bradyrhizobium</taxon>
    </lineage>
</organism>
<dbReference type="InterPro" id="IPR005471">
    <property type="entry name" value="Tscrpt_reg_IclR_N"/>
</dbReference>
<keyword evidence="7" id="KW-1185">Reference proteome</keyword>
<evidence type="ECO:0000259" key="4">
    <source>
        <dbReference type="PROSITE" id="PS51077"/>
    </source>
</evidence>
<keyword evidence="2" id="KW-0238">DNA-binding</keyword>
<feature type="domain" description="IclR-ED" evidence="5">
    <location>
        <begin position="78"/>
        <end position="262"/>
    </location>
</feature>
<dbReference type="NCBIfam" id="TIGR02431">
    <property type="entry name" value="pcaR_pcaU"/>
    <property type="match status" value="1"/>
</dbReference>
<evidence type="ECO:0000259" key="5">
    <source>
        <dbReference type="PROSITE" id="PS51078"/>
    </source>
</evidence>
<dbReference type="Pfam" id="PF09339">
    <property type="entry name" value="HTH_IclR"/>
    <property type="match status" value="1"/>
</dbReference>
<evidence type="ECO:0000256" key="1">
    <source>
        <dbReference type="ARBA" id="ARBA00023015"/>
    </source>
</evidence>
<evidence type="ECO:0000256" key="2">
    <source>
        <dbReference type="ARBA" id="ARBA00023125"/>
    </source>
</evidence>
<keyword evidence="1" id="KW-0805">Transcription regulation</keyword>
<dbReference type="InterPro" id="IPR036388">
    <property type="entry name" value="WH-like_DNA-bd_sf"/>
</dbReference>
<dbReference type="SUPFAM" id="SSF55781">
    <property type="entry name" value="GAF domain-like"/>
    <property type="match status" value="1"/>
</dbReference>
<dbReference type="Proteomes" id="UP001432046">
    <property type="component" value="Chromosome"/>
</dbReference>
<evidence type="ECO:0000313" key="6">
    <source>
        <dbReference type="EMBL" id="WXC83412.1"/>
    </source>
</evidence>
<reference evidence="6" key="1">
    <citation type="journal article" date="2021" name="Int. J. Syst. Evol. Microbiol.">
        <title>Bradyrhizobium septentrionale sp. nov. (sv. septentrionale) and Bradyrhizobium quebecense sp. nov. (sv. septentrionale) associated with legumes native to Canada possess rearranged symbiosis genes and numerous insertion sequences.</title>
        <authorList>
            <person name="Bromfield E.S.P."/>
            <person name="Cloutier S."/>
        </authorList>
    </citation>
    <scope>NUCLEOTIDE SEQUENCE</scope>
    <source>
        <strain evidence="6">5S5</strain>
    </source>
</reference>
<evidence type="ECO:0000313" key="7">
    <source>
        <dbReference type="Proteomes" id="UP001432046"/>
    </source>
</evidence>
<dbReference type="InterPro" id="IPR014757">
    <property type="entry name" value="Tscrpt_reg_IclR_C"/>
</dbReference>
<dbReference type="InterPro" id="IPR012794">
    <property type="entry name" value="PcaR_PcaU"/>
</dbReference>
<sequence length="263" mass="29407">MSVSRPAQADERPAHFVQSLERGFQILRAFDREHPSMTVSEVAGRTGLTRGTAQRFLLTLVDLGYAEHDGKRFGLRPKVLDLGFAYLASNDVWDTVEPFVEEVVNELNESCTVGVLDWPDIVYVCRVQAHRVVNAALSVGSRVPANASSLGRVLLAYLDPQVLDRYLLDTPLPARTRHTITNPRELRKALNEVRKNGWALGDQEYEEGVRSVSVPLRNRQGSVIAAIKVVAPTSRATKEEMIRRFLPVLRQAAERANEALRAR</sequence>
<dbReference type="InterPro" id="IPR029016">
    <property type="entry name" value="GAF-like_dom_sf"/>
</dbReference>
<dbReference type="PANTHER" id="PTHR30136">
    <property type="entry name" value="HELIX-TURN-HELIX TRANSCRIPTIONAL REGULATOR, ICLR FAMILY"/>
    <property type="match status" value="1"/>
</dbReference>
<dbReference type="SMART" id="SM00346">
    <property type="entry name" value="HTH_ICLR"/>
    <property type="match status" value="1"/>
</dbReference>
<dbReference type="InterPro" id="IPR036390">
    <property type="entry name" value="WH_DNA-bd_sf"/>
</dbReference>
<gene>
    <name evidence="6" type="ORF">WDK88_18455</name>
</gene>
<accession>A0ABZ2P848</accession>
<dbReference type="SUPFAM" id="SSF46785">
    <property type="entry name" value="Winged helix' DNA-binding domain"/>
    <property type="match status" value="1"/>
</dbReference>
<dbReference type="RefSeq" id="WP_224496833.1">
    <property type="nucleotide sequence ID" value="NZ_CP147708.1"/>
</dbReference>
<keyword evidence="3" id="KW-0804">Transcription</keyword>
<dbReference type="EMBL" id="CP147711">
    <property type="protein sequence ID" value="WXC83412.1"/>
    <property type="molecule type" value="Genomic_DNA"/>
</dbReference>
<dbReference type="Pfam" id="PF01614">
    <property type="entry name" value="IclR_C"/>
    <property type="match status" value="1"/>
</dbReference>
<feature type="domain" description="HTH iclR-type" evidence="4">
    <location>
        <begin position="17"/>
        <end position="77"/>
    </location>
</feature>
<dbReference type="Gene3D" id="1.10.10.10">
    <property type="entry name" value="Winged helix-like DNA-binding domain superfamily/Winged helix DNA-binding domain"/>
    <property type="match status" value="1"/>
</dbReference>
<dbReference type="Gene3D" id="3.30.450.40">
    <property type="match status" value="1"/>
</dbReference>
<protein>
    <submittedName>
        <fullName evidence="6">IclR family transcriptional regulator C-terminal domain-containing protein</fullName>
    </submittedName>
</protein>
<name>A0ABZ2P848_9BRAD</name>
<dbReference type="PROSITE" id="PS51078">
    <property type="entry name" value="ICLR_ED"/>
    <property type="match status" value="1"/>
</dbReference>
<proteinExistence type="predicted"/>